<protein>
    <submittedName>
        <fullName evidence="2">Uncharacterized protein</fullName>
    </submittedName>
</protein>
<proteinExistence type="predicted"/>
<reference evidence="2 3" key="1">
    <citation type="submission" date="2015-08" db="EMBL/GenBank/DDBJ databases">
        <title>Emmonsia species relationships and genome sequence.</title>
        <authorList>
            <person name="Cuomo C.A."/>
            <person name="Schwartz I.S."/>
            <person name="Kenyon C."/>
            <person name="De Hoog G.S."/>
            <person name="Govender N.P."/>
            <person name="Botha A."/>
            <person name="Moreno L."/>
            <person name="De Vries M."/>
            <person name="Munoz J.F."/>
            <person name="Stielow J.B."/>
        </authorList>
    </citation>
    <scope>NUCLEOTIDE SEQUENCE [LARGE SCALE GENOMIC DNA]</scope>
    <source>
        <strain evidence="2 3">EI222</strain>
    </source>
</reference>
<gene>
    <name evidence="2" type="ORF">ACJ73_05366</name>
</gene>
<comment type="caution">
    <text evidence="2">The sequence shown here is derived from an EMBL/GenBank/DDBJ whole genome shotgun (WGS) entry which is preliminary data.</text>
</comment>
<dbReference type="Proteomes" id="UP000242791">
    <property type="component" value="Unassembled WGS sequence"/>
</dbReference>
<dbReference type="OrthoDB" id="4188664at2759"/>
<sequence>MKATTTATATATTVTTKKESVLPRPSRSPLSRGTTSRTNKAAPKRPSKRDSISNSRTTRSRVPKPKLLTTPRAKILPCPAVVIPSPSKRTAATPAGQKYFKIPPRLSPNTAEDIRRAIDELNGVRAKLLSRLELLEAVRIVNWEHWRQLQTGRLYWLRATNIRRQARNRSRQQQRLYQLEITISGEKHAPANSTKHVRYSTLAAGKYWYMHPPLKSASPRVGISYPTHIDARSVVLTIDENRAPPDEEQSAISKRRKAAIPPVMQISAMSPKVLVAYNKEPKQMDQTPRSAPRVANYINHRRDQNYRNQQSNTWTKRQNGRAFHAVPDDDSAHEDEDHAPESEISEDESASEGPPSDSKND</sequence>
<feature type="compositionally biased region" description="Polar residues" evidence="1">
    <location>
        <begin position="306"/>
        <end position="317"/>
    </location>
</feature>
<name>A0A1J9Q400_9EURO</name>
<feature type="region of interest" description="Disordered" evidence="1">
    <location>
        <begin position="280"/>
        <end position="361"/>
    </location>
</feature>
<feature type="region of interest" description="Disordered" evidence="1">
    <location>
        <begin position="1"/>
        <end position="71"/>
    </location>
</feature>
<evidence type="ECO:0000313" key="2">
    <source>
        <dbReference type="EMBL" id="OJD23281.1"/>
    </source>
</evidence>
<accession>A0A1J9Q400</accession>
<keyword evidence="3" id="KW-1185">Reference proteome</keyword>
<feature type="compositionally biased region" description="Low complexity" evidence="1">
    <location>
        <begin position="1"/>
        <end position="15"/>
    </location>
</feature>
<organism evidence="2 3">
    <name type="scientific">Blastomyces percursus</name>
    <dbReference type="NCBI Taxonomy" id="1658174"/>
    <lineage>
        <taxon>Eukaryota</taxon>
        <taxon>Fungi</taxon>
        <taxon>Dikarya</taxon>
        <taxon>Ascomycota</taxon>
        <taxon>Pezizomycotina</taxon>
        <taxon>Eurotiomycetes</taxon>
        <taxon>Eurotiomycetidae</taxon>
        <taxon>Onygenales</taxon>
        <taxon>Ajellomycetaceae</taxon>
        <taxon>Blastomyces</taxon>
    </lineage>
</organism>
<dbReference type="VEuPathDB" id="FungiDB:ACJ73_05366"/>
<evidence type="ECO:0000256" key="1">
    <source>
        <dbReference type="SAM" id="MobiDB-lite"/>
    </source>
</evidence>
<dbReference type="STRING" id="1658174.A0A1J9Q400"/>
<dbReference type="AlphaFoldDB" id="A0A1J9Q400"/>
<dbReference type="EMBL" id="LGTZ01000832">
    <property type="protein sequence ID" value="OJD23281.1"/>
    <property type="molecule type" value="Genomic_DNA"/>
</dbReference>
<evidence type="ECO:0000313" key="3">
    <source>
        <dbReference type="Proteomes" id="UP000242791"/>
    </source>
</evidence>
<feature type="compositionally biased region" description="Low complexity" evidence="1">
    <location>
        <begin position="22"/>
        <end position="38"/>
    </location>
</feature>